<evidence type="ECO:0000256" key="6">
    <source>
        <dbReference type="SAM" id="Phobius"/>
    </source>
</evidence>
<dbReference type="Proteomes" id="UP000694888">
    <property type="component" value="Unplaced"/>
</dbReference>
<evidence type="ECO:0000256" key="5">
    <source>
        <dbReference type="SAM" id="MobiDB-lite"/>
    </source>
</evidence>
<keyword evidence="1" id="KW-0813">Transport</keyword>
<dbReference type="PANTHER" id="PTHR45628:SF1">
    <property type="entry name" value="VOLTAGE-DEPENDENT CALCIUM CHANNEL TYPE D SUBUNIT ALPHA-1"/>
    <property type="match status" value="1"/>
</dbReference>
<evidence type="ECO:0000313" key="7">
    <source>
        <dbReference type="Proteomes" id="UP000694888"/>
    </source>
</evidence>
<dbReference type="InterPro" id="IPR050599">
    <property type="entry name" value="VDCC_alpha-1_subunit"/>
</dbReference>
<evidence type="ECO:0000256" key="2">
    <source>
        <dbReference type="ARBA" id="ARBA00022882"/>
    </source>
</evidence>
<name>A0ABM0KB13_APLCA</name>
<keyword evidence="6" id="KW-1133">Transmembrane helix</keyword>
<dbReference type="RefSeq" id="XP_005113276.3">
    <property type="nucleotide sequence ID" value="XM_005113219.3"/>
</dbReference>
<feature type="compositionally biased region" description="Gly residues" evidence="5">
    <location>
        <begin position="51"/>
        <end position="65"/>
    </location>
</feature>
<proteinExistence type="predicted"/>
<keyword evidence="3" id="KW-0406">Ion transport</keyword>
<feature type="non-terminal residue" evidence="8">
    <location>
        <position position="203"/>
    </location>
</feature>
<keyword evidence="4" id="KW-0407">Ion channel</keyword>
<feature type="transmembrane region" description="Helical" evidence="6">
    <location>
        <begin position="163"/>
        <end position="182"/>
    </location>
</feature>
<evidence type="ECO:0000256" key="4">
    <source>
        <dbReference type="ARBA" id="ARBA00023303"/>
    </source>
</evidence>
<organism evidence="7 8">
    <name type="scientific">Aplysia californica</name>
    <name type="common">California sea hare</name>
    <dbReference type="NCBI Taxonomy" id="6500"/>
    <lineage>
        <taxon>Eukaryota</taxon>
        <taxon>Metazoa</taxon>
        <taxon>Spiralia</taxon>
        <taxon>Lophotrochozoa</taxon>
        <taxon>Mollusca</taxon>
        <taxon>Gastropoda</taxon>
        <taxon>Heterobranchia</taxon>
        <taxon>Euthyneura</taxon>
        <taxon>Tectipleura</taxon>
        <taxon>Aplysiida</taxon>
        <taxon>Aplysioidea</taxon>
        <taxon>Aplysiidae</taxon>
        <taxon>Aplysia</taxon>
    </lineage>
</organism>
<gene>
    <name evidence="8" type="primary">LOC101859996</name>
</gene>
<dbReference type="GeneID" id="101859996"/>
<accession>A0ABM0KB13</accession>
<evidence type="ECO:0000256" key="3">
    <source>
        <dbReference type="ARBA" id="ARBA00023065"/>
    </source>
</evidence>
<protein>
    <submittedName>
        <fullName evidence="8">Voltage-dependent calcium channel type D subunit alpha-1</fullName>
    </submittedName>
</protein>
<keyword evidence="6" id="KW-0812">Transmembrane</keyword>
<feature type="compositionally biased region" description="Low complexity" evidence="5">
    <location>
        <begin position="41"/>
        <end position="50"/>
    </location>
</feature>
<dbReference type="PANTHER" id="PTHR45628">
    <property type="entry name" value="VOLTAGE-DEPENDENT CALCIUM CHANNEL TYPE A SUBUNIT ALPHA-1"/>
    <property type="match status" value="1"/>
</dbReference>
<keyword evidence="2" id="KW-0851">Voltage-gated channel</keyword>
<keyword evidence="6" id="KW-0472">Membrane</keyword>
<sequence length="203" mass="20246">MASSPTGVHNDQHRPGPPQENGGGGGGGVPSRVGGGGGGQSSPSRAAGPGEDPGGGGGGGGGGGSNKPLPSGPQTNTTALASVVGGLTQIPLNTTDSGQALSSGWNTALAAAAGAATMTRKRANARKPQNQNVRPQRALFCLTLKNPIRKFCIQVAEYKAFECLVLITIFANCIALAIYIPYPKSDSNDMNAALVSTTCVCVC</sequence>
<reference evidence="8" key="1">
    <citation type="submission" date="2025-08" db="UniProtKB">
        <authorList>
            <consortium name="RefSeq"/>
        </authorList>
    </citation>
    <scope>IDENTIFICATION</scope>
</reference>
<feature type="region of interest" description="Disordered" evidence="5">
    <location>
        <begin position="1"/>
        <end position="78"/>
    </location>
</feature>
<evidence type="ECO:0000256" key="1">
    <source>
        <dbReference type="ARBA" id="ARBA00022448"/>
    </source>
</evidence>
<keyword evidence="7" id="KW-1185">Reference proteome</keyword>
<feature type="compositionally biased region" description="Gly residues" evidence="5">
    <location>
        <begin position="21"/>
        <end position="40"/>
    </location>
</feature>
<evidence type="ECO:0000313" key="8">
    <source>
        <dbReference type="RefSeq" id="XP_005113276.3"/>
    </source>
</evidence>